<dbReference type="InterPro" id="IPR002818">
    <property type="entry name" value="DJ-1/PfpI"/>
</dbReference>
<accession>A0A7W6NJ92</accession>
<proteinExistence type="predicted"/>
<sequence length="191" mass="19762">MASLTLLLTENHADWETALLFAAARAHLGFEVRVATPGGHPVRSMGGLHITPDLDIGDLVPGDANALVLCGGTAWESPQAPALGDLLNRHHGAGTLIAAICGATVALARAGLLDAVNHTSNSRETLAPTGYRGAHLYRDQPMACRDGGIVTAPGTAPLTFAREILAGLGAASPELDGFLSLFAREMEALTR</sequence>
<dbReference type="CDD" id="cd03140">
    <property type="entry name" value="GATase1_PfpI_3"/>
    <property type="match status" value="1"/>
</dbReference>
<dbReference type="EMBL" id="JACIEZ010000001">
    <property type="protein sequence ID" value="MBB4063503.1"/>
    <property type="molecule type" value="Genomic_DNA"/>
</dbReference>
<keyword evidence="2" id="KW-0378">Hydrolase</keyword>
<dbReference type="InterPro" id="IPR029062">
    <property type="entry name" value="Class_I_gatase-like"/>
</dbReference>
<evidence type="ECO:0000259" key="1">
    <source>
        <dbReference type="Pfam" id="PF01965"/>
    </source>
</evidence>
<reference evidence="2 3" key="1">
    <citation type="submission" date="2020-08" db="EMBL/GenBank/DDBJ databases">
        <title>Genomic Encyclopedia of Type Strains, Phase IV (KMG-IV): sequencing the most valuable type-strain genomes for metagenomic binning, comparative biology and taxonomic classification.</title>
        <authorList>
            <person name="Goeker M."/>
        </authorList>
    </citation>
    <scope>NUCLEOTIDE SEQUENCE [LARGE SCALE GENOMIC DNA]</scope>
    <source>
        <strain evidence="2 3">DSM 29853</strain>
    </source>
</reference>
<dbReference type="InterPro" id="IPR050325">
    <property type="entry name" value="Prot/Nucl_acid_deglycase"/>
</dbReference>
<evidence type="ECO:0000313" key="2">
    <source>
        <dbReference type="EMBL" id="MBB4063503.1"/>
    </source>
</evidence>
<keyword evidence="2" id="KW-0645">Protease</keyword>
<dbReference type="RefSeq" id="WP_183364689.1">
    <property type="nucleotide sequence ID" value="NZ_JACIEZ010000001.1"/>
</dbReference>
<dbReference type="SUPFAM" id="SSF52317">
    <property type="entry name" value="Class I glutamine amidotransferase-like"/>
    <property type="match status" value="1"/>
</dbReference>
<dbReference type="Pfam" id="PF01965">
    <property type="entry name" value="DJ-1_PfpI"/>
    <property type="match status" value="1"/>
</dbReference>
<keyword evidence="3" id="KW-1185">Reference proteome</keyword>
<dbReference type="GO" id="GO:0006508">
    <property type="term" value="P:proteolysis"/>
    <property type="evidence" value="ECO:0007669"/>
    <property type="project" value="UniProtKB-KW"/>
</dbReference>
<dbReference type="GO" id="GO:0008233">
    <property type="term" value="F:peptidase activity"/>
    <property type="evidence" value="ECO:0007669"/>
    <property type="project" value="UniProtKB-KW"/>
</dbReference>
<name>A0A7W6NJ92_9HYPH</name>
<dbReference type="PANTHER" id="PTHR48094:SF19">
    <property type="entry name" value="DJ-1_PFPI DOMAIN-CONTAINING PROTEIN"/>
    <property type="match status" value="1"/>
</dbReference>
<dbReference type="Gene3D" id="3.40.50.880">
    <property type="match status" value="1"/>
</dbReference>
<dbReference type="PANTHER" id="PTHR48094">
    <property type="entry name" value="PROTEIN/NUCLEIC ACID DEGLYCASE DJ-1-RELATED"/>
    <property type="match status" value="1"/>
</dbReference>
<protein>
    <submittedName>
        <fullName evidence="2">Putative intracellular protease/amidase</fullName>
    </submittedName>
</protein>
<comment type="caution">
    <text evidence="2">The sequence shown here is derived from an EMBL/GenBank/DDBJ whole genome shotgun (WGS) entry which is preliminary data.</text>
</comment>
<organism evidence="2 3">
    <name type="scientific">Gellertiella hungarica</name>
    <dbReference type="NCBI Taxonomy" id="1572859"/>
    <lineage>
        <taxon>Bacteria</taxon>
        <taxon>Pseudomonadati</taxon>
        <taxon>Pseudomonadota</taxon>
        <taxon>Alphaproteobacteria</taxon>
        <taxon>Hyphomicrobiales</taxon>
        <taxon>Rhizobiaceae</taxon>
        <taxon>Gellertiella</taxon>
    </lineage>
</organism>
<evidence type="ECO:0000313" key="3">
    <source>
        <dbReference type="Proteomes" id="UP000528286"/>
    </source>
</evidence>
<feature type="domain" description="DJ-1/PfpI" evidence="1">
    <location>
        <begin position="5"/>
        <end position="166"/>
    </location>
</feature>
<dbReference type="GO" id="GO:0005737">
    <property type="term" value="C:cytoplasm"/>
    <property type="evidence" value="ECO:0007669"/>
    <property type="project" value="TreeGrafter"/>
</dbReference>
<dbReference type="AlphaFoldDB" id="A0A7W6NJ92"/>
<gene>
    <name evidence="2" type="ORF">GGR23_000664</name>
</gene>
<dbReference type="Proteomes" id="UP000528286">
    <property type="component" value="Unassembled WGS sequence"/>
</dbReference>